<dbReference type="GO" id="GO:0003677">
    <property type="term" value="F:DNA binding"/>
    <property type="evidence" value="ECO:0007669"/>
    <property type="project" value="InterPro"/>
</dbReference>
<dbReference type="SMART" id="SM00487">
    <property type="entry name" value="DEXDc"/>
    <property type="match status" value="1"/>
</dbReference>
<reference evidence="4 5" key="1">
    <citation type="journal article" date="2004" name="J. Virol.">
        <title>Functional genomics analysis of Singapore grouper iridovirus: complete sequence determination and proteomic analysis.</title>
        <authorList>
            <person name="Song W.J."/>
            <person name="Qin Q.W."/>
            <person name="Qiu J."/>
            <person name="Huang C.H."/>
            <person name="Wang F."/>
            <person name="Hew C.L."/>
        </authorList>
    </citation>
    <scope>NUCLEOTIDE SEQUENCE [LARGE SCALE GENOMIC DNA]</scope>
</reference>
<keyword evidence="1" id="KW-0378">Hydrolase</keyword>
<evidence type="ECO:0000313" key="5">
    <source>
        <dbReference type="Proteomes" id="UP000172127"/>
    </source>
</evidence>
<dbReference type="InterPro" id="IPR038718">
    <property type="entry name" value="SNF2-like_sf"/>
</dbReference>
<dbReference type="Gene3D" id="3.40.50.300">
    <property type="entry name" value="P-loop containing nucleotide triphosphate hydrolases"/>
    <property type="match status" value="1"/>
</dbReference>
<keyword evidence="5" id="KW-1185">Reference proteome</keyword>
<dbReference type="KEGG" id="vg:3197017"/>
<evidence type="ECO:0000256" key="1">
    <source>
        <dbReference type="ARBA" id="ARBA00022801"/>
    </source>
</evidence>
<dbReference type="Pfam" id="PF04851">
    <property type="entry name" value="ResIII"/>
    <property type="match status" value="1"/>
</dbReference>
<dbReference type="Proteomes" id="UP000172127">
    <property type="component" value="Segment"/>
</dbReference>
<dbReference type="GeneID" id="3197017"/>
<dbReference type="InterPro" id="IPR027417">
    <property type="entry name" value="P-loop_NTPase"/>
</dbReference>
<evidence type="ECO:0000259" key="2">
    <source>
        <dbReference type="PROSITE" id="PS51192"/>
    </source>
</evidence>
<dbReference type="SMART" id="SM00490">
    <property type="entry name" value="HELICc"/>
    <property type="match status" value="1"/>
</dbReference>
<dbReference type="InterPro" id="IPR001650">
    <property type="entry name" value="Helicase_C-like"/>
</dbReference>
<gene>
    <name evidence="4" type="ORF">ORF060R</name>
</gene>
<dbReference type="GO" id="GO:0005524">
    <property type="term" value="F:ATP binding"/>
    <property type="evidence" value="ECO:0007669"/>
    <property type="project" value="InterPro"/>
</dbReference>
<dbReference type="RefSeq" id="YP_164155.1">
    <property type="nucleotide sequence ID" value="NC_006549.1"/>
</dbReference>
<dbReference type="OrthoDB" id="605at10239"/>
<dbReference type="GO" id="GO:0016787">
    <property type="term" value="F:hydrolase activity"/>
    <property type="evidence" value="ECO:0007669"/>
    <property type="project" value="UniProtKB-KW"/>
</dbReference>
<sequence>MPKWPKTLESPFSLKKIEEKMDISPYDFLQLYPWLNPEPDEKDTLLDAFPQTSFEQALASKPELVAAATNDPKFGHQKLIELYMSEETPYREVLLFHAPGTGKTCTVVKVVERVKAAGLMKGCLVLARGVQLLKNFVQELVFSCDTKGKYIPEGYADMTEQEKSRKIKRAVSGFYQFKTYETFAKMAAKTGMLSLQTQYDKFVIIMDEVHHLKSVQAEGINTYNSLFRFMHGVKGCIKILLSGTPMSNTPGELADIFNLILPRNLLIKPDEGIFSQAGDLLNPVELAKRVRGRISYLKAAQPDTGLTYVGEVPNPPLTHFKVVSLKMSPFQTEAYRVAWNRDFGDRNIFSNSRQSALAVLPNGAWGPEADHRSKQEIMTMSANLGRYSCKYAYALNVAETSSKTFVYCEYVNGSGLQLFADLLRAAGWKAASGRENTRGKRFAVLTAAQRNIHLLVKRFNAEDNLDGDYIRLLLGSRVVAEGLTFKEVRNTVILTPHWNYTETAQAIARSWRAGSHDRLRARGEDVQLFVHRLVAVPDFPAEEAPSIDLDMYKVSEGKDKKIKTVERLLMKTAQDCALLKFRNLYSSAYNGSRDCEYRNCAFKCTGISDTLPAAAAGLAAEENARTVDLLRTKGGVDPNYLQSDLSYVWSLVASGATFPNKWGDAAVLRATNGRLELSTPYSSTDGGVWGDFYKTRQLCYAKLNPAQLSQDRLRIELPEVARALLTTAEPRNIGEIASNMPEHVQTLLLTSCIAAKQAGHTKNQARRDAVLQFYKGFYTKGPSGWVVWLFARGPAAQVLDESTMTWNNADDATLKYLNDRQRQLINNPIGYYGLFNPNLKDFCIRDVTKRSATDEDLRKLTVGRRCVDWDQRTLTHIIVRLMKINGRDDFLPDATLSELRAAVRRDPHHKPEDLEDRESCRRFLFWTQKGDNKFRRQDICKAMEKWFSENDLMEDNFDCGHQHKKRSKFA</sequence>
<organism evidence="4 5">
    <name type="scientific">Singapore grouper iridovirus</name>
    <dbReference type="NCBI Taxonomy" id="262968"/>
    <lineage>
        <taxon>Viruses</taxon>
        <taxon>Varidnaviria</taxon>
        <taxon>Bamfordvirae</taxon>
        <taxon>Nucleocytoviricota</taxon>
        <taxon>Megaviricetes</taxon>
        <taxon>Pimascovirales</taxon>
        <taxon>Pimascovirales incertae sedis</taxon>
        <taxon>Iridoviridae</taxon>
        <taxon>Alphairidovirinae</taxon>
        <taxon>Ranavirus</taxon>
        <taxon>Ranavirus epinephelus1</taxon>
    </lineage>
</organism>
<dbReference type="PROSITE" id="PS51192">
    <property type="entry name" value="HELICASE_ATP_BIND_1"/>
    <property type="match status" value="1"/>
</dbReference>
<dbReference type="InterPro" id="IPR014001">
    <property type="entry name" value="Helicase_ATP-bd"/>
</dbReference>
<dbReference type="InterPro" id="IPR006935">
    <property type="entry name" value="Helicase/UvrB_N"/>
</dbReference>
<dbReference type="SUPFAM" id="SSF52540">
    <property type="entry name" value="P-loop containing nucleoside triphosphate hydrolases"/>
    <property type="match status" value="2"/>
</dbReference>
<accession>Q5YFK5</accession>
<dbReference type="PANTHER" id="PTHR45629:SF7">
    <property type="entry name" value="DNA EXCISION REPAIR PROTEIN ERCC-6-RELATED"/>
    <property type="match status" value="1"/>
</dbReference>
<evidence type="ECO:0000313" key="4">
    <source>
        <dbReference type="EMBL" id="AAS18075.1"/>
    </source>
</evidence>
<feature type="domain" description="Helicase ATP-binding" evidence="2">
    <location>
        <begin position="84"/>
        <end position="263"/>
    </location>
</feature>
<dbReference type="Gene3D" id="3.40.50.10810">
    <property type="entry name" value="Tandem AAA-ATPase domain"/>
    <property type="match status" value="1"/>
</dbReference>
<protein>
    <submittedName>
        <fullName evidence="4">NTPase</fullName>
    </submittedName>
</protein>
<dbReference type="Pfam" id="PF00271">
    <property type="entry name" value="Helicase_C"/>
    <property type="match status" value="1"/>
</dbReference>
<dbReference type="EMBL" id="AY521625">
    <property type="protein sequence ID" value="AAS18075.1"/>
    <property type="molecule type" value="Genomic_DNA"/>
</dbReference>
<name>Q5YFK5_9VIRU</name>
<feature type="domain" description="Helicase C-terminal" evidence="3">
    <location>
        <begin position="390"/>
        <end position="570"/>
    </location>
</feature>
<dbReference type="PROSITE" id="PS51194">
    <property type="entry name" value="HELICASE_CTER"/>
    <property type="match status" value="1"/>
</dbReference>
<dbReference type="InterPro" id="IPR050496">
    <property type="entry name" value="SNF2_RAD54_helicase_repair"/>
</dbReference>
<dbReference type="PANTHER" id="PTHR45629">
    <property type="entry name" value="SNF2/RAD54 FAMILY MEMBER"/>
    <property type="match status" value="1"/>
</dbReference>
<proteinExistence type="predicted"/>
<evidence type="ECO:0000259" key="3">
    <source>
        <dbReference type="PROSITE" id="PS51194"/>
    </source>
</evidence>